<feature type="active site" description="Proton donor" evidence="10 13">
    <location>
        <position position="714"/>
    </location>
</feature>
<dbReference type="InterPro" id="IPR013215">
    <property type="entry name" value="Cbl-indep_Met_Synth_N"/>
</dbReference>
<comment type="pathway">
    <text evidence="2 10">Amino-acid biosynthesis; L-methionine biosynthesis via de novo pathway; L-methionine from L-homocysteine (MetE route): step 1/1.</text>
</comment>
<comment type="cofactor">
    <cofactor evidence="10">
        <name>Zn(2+)</name>
        <dbReference type="ChEBI" id="CHEBI:29105"/>
    </cofactor>
    <text evidence="10">Binds 1 zinc ion per subunit.</text>
</comment>
<comment type="function">
    <text evidence="1 10">Catalyzes the transfer of a methyl group from 5-methyltetrahydrofolate to homocysteine resulting in methionine formation.</text>
</comment>
<keyword evidence="7 10" id="KW-0479">Metal-binding</keyword>
<keyword evidence="10" id="KW-0677">Repeat</keyword>
<dbReference type="Gene3D" id="3.20.20.210">
    <property type="match status" value="2"/>
</dbReference>
<dbReference type="NCBIfam" id="TIGR01371">
    <property type="entry name" value="met_syn_B12ind"/>
    <property type="match status" value="1"/>
</dbReference>
<evidence type="ECO:0000256" key="12">
    <source>
        <dbReference type="PIRSR" id="PIRSR000382-2"/>
    </source>
</evidence>
<feature type="binding site" evidence="10 11">
    <location>
        <begin position="451"/>
        <end position="453"/>
    </location>
    <ligand>
        <name>L-methionine</name>
        <dbReference type="ChEBI" id="CHEBI:57844"/>
    </ligand>
</feature>
<keyword evidence="5 10" id="KW-0028">Amino-acid biosynthesis</keyword>
<dbReference type="RefSeq" id="WP_186770721.1">
    <property type="nucleotide sequence ID" value="NZ_JACOMF010000011.1"/>
</dbReference>
<feature type="binding site" evidence="10">
    <location>
        <position position="746"/>
    </location>
    <ligand>
        <name>Zn(2+)</name>
        <dbReference type="ChEBI" id="CHEBI:29105"/>
        <note>catalytic</note>
    </ligand>
</feature>
<feature type="binding site" evidence="10">
    <location>
        <position position="661"/>
    </location>
    <ligand>
        <name>Zn(2+)</name>
        <dbReference type="ChEBI" id="CHEBI:29105"/>
        <note>catalytic</note>
    </ligand>
</feature>
<feature type="binding site" evidence="12">
    <location>
        <position position="746"/>
    </location>
    <ligand>
        <name>Zn(2+)</name>
        <dbReference type="ChEBI" id="CHEBI:29105"/>
        <label>1</label>
        <note>catalytic</note>
    </ligand>
</feature>
<accession>A0A9X0QYJ1</accession>
<evidence type="ECO:0000256" key="11">
    <source>
        <dbReference type="PIRSR" id="PIRSR000382-1"/>
    </source>
</evidence>
<comment type="caution">
    <text evidence="16">The sequence shown here is derived from an EMBL/GenBank/DDBJ whole genome shotgun (WGS) entry which is preliminary data.</text>
</comment>
<feature type="binding site" evidence="10 11">
    <location>
        <position position="581"/>
    </location>
    <ligand>
        <name>5-methyltetrahydropteroyltri-L-glutamate</name>
        <dbReference type="ChEBI" id="CHEBI:58207"/>
    </ligand>
</feature>
<evidence type="ECO:0000259" key="15">
    <source>
        <dbReference type="Pfam" id="PF08267"/>
    </source>
</evidence>
<dbReference type="InterPro" id="IPR038071">
    <property type="entry name" value="UROD/MetE-like_sf"/>
</dbReference>
<dbReference type="Pfam" id="PF01717">
    <property type="entry name" value="Meth_synt_2"/>
    <property type="match status" value="1"/>
</dbReference>
<feature type="domain" description="Cobalamin-independent methionine synthase MetE C-terminal/archaeal" evidence="14">
    <location>
        <begin position="446"/>
        <end position="768"/>
    </location>
</feature>
<comment type="cofactor">
    <cofactor evidence="12">
        <name>Zn(2+)</name>
        <dbReference type="ChEBI" id="CHEBI:29105"/>
    </cofactor>
    <text evidence="12">Binds 2 Zn(2+) ions per subunit.</text>
</comment>
<dbReference type="CDD" id="cd03311">
    <property type="entry name" value="CIMS_C_terminal_like"/>
    <property type="match status" value="1"/>
</dbReference>
<evidence type="ECO:0000256" key="2">
    <source>
        <dbReference type="ARBA" id="ARBA00004681"/>
    </source>
</evidence>
<name>A0A9X0QYJ1_9PROT</name>
<feature type="binding site" evidence="12">
    <location>
        <position position="663"/>
    </location>
    <ligand>
        <name>Zn(2+)</name>
        <dbReference type="ChEBI" id="CHEBI:29105"/>
        <label>1</label>
        <note>catalytic</note>
    </ligand>
</feature>
<feature type="binding site" evidence="10 11">
    <location>
        <begin position="535"/>
        <end position="536"/>
    </location>
    <ligand>
        <name>5-methyltetrahydropteroyltri-L-glutamate</name>
        <dbReference type="ChEBI" id="CHEBI:58207"/>
    </ligand>
</feature>
<feature type="binding site" evidence="10">
    <location>
        <position position="125"/>
    </location>
    <ligand>
        <name>5-methyltetrahydropteroyltri-L-glutamate</name>
        <dbReference type="ChEBI" id="CHEBI:58207"/>
    </ligand>
</feature>
<feature type="binding site" evidence="10">
    <location>
        <position position="685"/>
    </location>
    <ligand>
        <name>Zn(2+)</name>
        <dbReference type="ChEBI" id="CHEBI:29105"/>
        <note>catalytic</note>
    </ligand>
</feature>
<proteinExistence type="inferred from homology"/>
<evidence type="ECO:0000256" key="7">
    <source>
        <dbReference type="ARBA" id="ARBA00022723"/>
    </source>
</evidence>
<dbReference type="GO" id="GO:0032259">
    <property type="term" value="P:methylation"/>
    <property type="evidence" value="ECO:0007669"/>
    <property type="project" value="UniProtKB-KW"/>
</dbReference>
<dbReference type="GO" id="GO:0003871">
    <property type="term" value="F:5-methyltetrahydropteroyltriglutamate-homocysteine S-methyltransferase activity"/>
    <property type="evidence" value="ECO:0007669"/>
    <property type="project" value="UniProtKB-UniRule"/>
</dbReference>
<dbReference type="EC" id="2.1.1.14" evidence="10"/>
<feature type="domain" description="Cobalamin-independent methionine synthase MetE N-terminal" evidence="15">
    <location>
        <begin position="5"/>
        <end position="322"/>
    </location>
</feature>
<feature type="binding site" evidence="10">
    <location>
        <position position="625"/>
    </location>
    <ligand>
        <name>5-methyltetrahydropteroyltri-L-glutamate</name>
        <dbReference type="ChEBI" id="CHEBI:58207"/>
    </ligand>
</feature>
<keyword evidence="9 10" id="KW-0486">Methionine biosynthesis</keyword>
<feature type="binding site" evidence="10 11">
    <location>
        <position position="504"/>
    </location>
    <ligand>
        <name>L-methionine</name>
        <dbReference type="ChEBI" id="CHEBI:57844"/>
    </ligand>
</feature>
<reference evidence="16" key="1">
    <citation type="submission" date="2020-08" db="EMBL/GenBank/DDBJ databases">
        <authorList>
            <person name="Hu Y."/>
            <person name="Nguyen S.V."/>
            <person name="Li F."/>
            <person name="Fanning S."/>
        </authorList>
    </citation>
    <scope>NUCLEOTIDE SEQUENCE</scope>
    <source>
        <strain evidence="16">SYSU D8009</strain>
    </source>
</reference>
<evidence type="ECO:0000256" key="8">
    <source>
        <dbReference type="ARBA" id="ARBA00022833"/>
    </source>
</evidence>
<dbReference type="PANTHER" id="PTHR30519">
    <property type="entry name" value="5-METHYLTETRAHYDROPTEROYLTRIGLUTAMATE--HOMOCYSTEINE METHYLTRANSFERASE"/>
    <property type="match status" value="1"/>
</dbReference>
<dbReference type="GO" id="GO:0009086">
    <property type="term" value="P:methionine biosynthetic process"/>
    <property type="evidence" value="ECO:0007669"/>
    <property type="project" value="UniProtKB-UniRule"/>
</dbReference>
<comment type="caution">
    <text evidence="10">Lacks conserved residue(s) required for the propagation of feature annotation.</text>
</comment>
<evidence type="ECO:0000313" key="16">
    <source>
        <dbReference type="EMBL" id="MBC4015945.1"/>
    </source>
</evidence>
<dbReference type="Pfam" id="PF08267">
    <property type="entry name" value="Meth_synt_1"/>
    <property type="match status" value="1"/>
</dbReference>
<evidence type="ECO:0000256" key="4">
    <source>
        <dbReference type="ARBA" id="ARBA00022603"/>
    </source>
</evidence>
<feature type="binding site" evidence="10 11">
    <location>
        <position position="619"/>
    </location>
    <ligand>
        <name>L-methionine</name>
        <dbReference type="ChEBI" id="CHEBI:57844"/>
    </ligand>
</feature>
<feature type="binding site" evidence="10 11">
    <location>
        <position position="619"/>
    </location>
    <ligand>
        <name>L-homocysteine</name>
        <dbReference type="ChEBI" id="CHEBI:58199"/>
    </ligand>
</feature>
<dbReference type="SUPFAM" id="SSF51726">
    <property type="entry name" value="UROD/MetE-like"/>
    <property type="match status" value="2"/>
</dbReference>
<dbReference type="AlphaFoldDB" id="A0A9X0QYJ1"/>
<evidence type="ECO:0000313" key="17">
    <source>
        <dbReference type="Proteomes" id="UP000600101"/>
    </source>
</evidence>
<comment type="catalytic activity">
    <reaction evidence="10">
        <text>5-methyltetrahydropteroyltri-L-glutamate + L-homocysteine = tetrahydropteroyltri-L-glutamate + L-methionine</text>
        <dbReference type="Rhea" id="RHEA:21196"/>
        <dbReference type="ChEBI" id="CHEBI:57844"/>
        <dbReference type="ChEBI" id="CHEBI:58140"/>
        <dbReference type="ChEBI" id="CHEBI:58199"/>
        <dbReference type="ChEBI" id="CHEBI:58207"/>
        <dbReference type="EC" id="2.1.1.14"/>
    </reaction>
</comment>
<gene>
    <name evidence="10 16" type="primary">metE</name>
    <name evidence="16" type="ORF">H7965_11490</name>
</gene>
<evidence type="ECO:0000256" key="13">
    <source>
        <dbReference type="PIRSR" id="PIRSR000382-3"/>
    </source>
</evidence>
<dbReference type="NCBIfam" id="NF003556">
    <property type="entry name" value="PRK05222.1"/>
    <property type="match status" value="1"/>
</dbReference>
<evidence type="ECO:0000256" key="9">
    <source>
        <dbReference type="ARBA" id="ARBA00023167"/>
    </source>
</evidence>
<evidence type="ECO:0000256" key="5">
    <source>
        <dbReference type="ARBA" id="ARBA00022605"/>
    </source>
</evidence>
<evidence type="ECO:0000256" key="10">
    <source>
        <dbReference type="HAMAP-Rule" id="MF_00172"/>
    </source>
</evidence>
<dbReference type="PIRSF" id="PIRSF000382">
    <property type="entry name" value="MeTrfase_B12_ind"/>
    <property type="match status" value="1"/>
</dbReference>
<keyword evidence="6 10" id="KW-0808">Transferase</keyword>
<feature type="binding site" evidence="10 11">
    <location>
        <begin position="451"/>
        <end position="453"/>
    </location>
    <ligand>
        <name>L-homocysteine</name>
        <dbReference type="ChEBI" id="CHEBI:58199"/>
    </ligand>
</feature>
<dbReference type="EMBL" id="JACOMF010000011">
    <property type="protein sequence ID" value="MBC4015945.1"/>
    <property type="molecule type" value="Genomic_DNA"/>
</dbReference>
<feature type="binding site" evidence="11">
    <location>
        <position position="130"/>
    </location>
    <ligand>
        <name>5-methyltetrahydropteroyltri-L-glutamate</name>
        <dbReference type="ChEBI" id="CHEBI:58207"/>
    </ligand>
</feature>
<evidence type="ECO:0000256" key="1">
    <source>
        <dbReference type="ARBA" id="ARBA00002777"/>
    </source>
</evidence>
<feature type="binding site" evidence="11">
    <location>
        <position position="19"/>
    </location>
    <ligand>
        <name>5-methyltetrahydropteroyltri-L-glutamate</name>
        <dbReference type="ChEBI" id="CHEBI:58207"/>
    </ligand>
</feature>
<feature type="binding site" evidence="12">
    <location>
        <position position="661"/>
    </location>
    <ligand>
        <name>Zn(2+)</name>
        <dbReference type="ChEBI" id="CHEBI:29105"/>
        <label>1</label>
        <note>catalytic</note>
    </ligand>
</feature>
<evidence type="ECO:0000256" key="6">
    <source>
        <dbReference type="ARBA" id="ARBA00022679"/>
    </source>
</evidence>
<feature type="binding site" evidence="12">
    <location>
        <position position="685"/>
    </location>
    <ligand>
        <name>Zn(2+)</name>
        <dbReference type="ChEBI" id="CHEBI:29105"/>
        <label>1</label>
        <note>catalytic</note>
    </ligand>
</feature>
<sequence length="779" mass="84290">MTIAANLGFPRIGHRRALKAALEGFWAGHLTEADLLAEAARLRARHWRLQQGLGIGHVPSNDFSLYDHVLDTACMLGAVPPGYGWPGQGPVSLSTYFALARGARGTEAEQAAGIAAEAPALEMTKWFDTNYHYLVPVLRAGQTFTLTQNRPLAAFREAFALGMRTRPVLLGPVSFLLLAKTEDGSDPLALLPGLLPVYAGILRELAAAGASWVQMDEPCLATTLNGAAQAALRDAYAALAAAAPRLCLLLTGYFGGLGGNLETALALPVAGLHLDLVRDPGQLDTVLAGARPEQWLSLGVIDGRNVWRADLRRTLGELRRAAALRPDGARRLMVAPSCSLLHVPLDLAQEDALDPALRSWLAFAVQKLGEVRALTLALEEGEEAPGVRQLFAEADAALASRRASPKVHDPAVAARLAAVTPAMALRKSPFAARRIHQKARLKLPPFPTTTIGSFPQTEAVRRARADRAAGRLPAAEYDAFLQSETAAAIRWQEEAGLDVLVHGEFERNDMVKYFGEQLAGFAFTKHGWVQSYGSRCVAPPILWGDVARPAPMTVGWWRYAQSLTSRPVKGMLTGPVTLLQWSFVRDDLPRETVCRQLALAVRDEVAELEAAGCAVVQIDEPALREGLPLRPAEWPGYLAWAVECFRIASAGVWDDTQIHTHMCYAEFNDIIAAIAALDADVISVETARSRMGLLDAFAGFAYPNEIGPGVWDIHSPRVPDVDGMARLLRLARGRVEAAQLWVNPDCGCKTRRWEEVRPAVGNMVAAARQLRAELVAPPG</sequence>
<comment type="similarity">
    <text evidence="3 10">Belongs to the vitamin-B12 independent methionine synthase family.</text>
</comment>
<feature type="binding site" evidence="10">
    <location>
        <position position="663"/>
    </location>
    <ligand>
        <name>Zn(2+)</name>
        <dbReference type="ChEBI" id="CHEBI:29105"/>
        <note>catalytic</note>
    </ligand>
</feature>
<keyword evidence="8 10" id="KW-0862">Zinc</keyword>
<keyword evidence="17" id="KW-1185">Reference proteome</keyword>
<protein>
    <recommendedName>
        <fullName evidence="10">5-methyltetrahydropteroyltriglutamate--homocysteine methyltransferase</fullName>
        <ecNumber evidence="10">2.1.1.14</ecNumber>
    </recommendedName>
    <alternativeName>
        <fullName evidence="10">Cobalamin-independent methionine synthase</fullName>
    </alternativeName>
    <alternativeName>
        <fullName evidence="10">Methionine synthase, vitamin-B12 independent isozyme</fullName>
    </alternativeName>
</protein>
<feature type="binding site" evidence="10">
    <location>
        <position position="504"/>
    </location>
    <ligand>
        <name>L-homocysteine</name>
        <dbReference type="ChEBI" id="CHEBI:58199"/>
    </ligand>
</feature>
<dbReference type="InterPro" id="IPR006276">
    <property type="entry name" value="Cobalamin-indep_Met_synthase"/>
</dbReference>
<dbReference type="Proteomes" id="UP000600101">
    <property type="component" value="Unassembled WGS sequence"/>
</dbReference>
<organism evidence="16 17">
    <name type="scientific">Siccirubricoccus deserti</name>
    <dbReference type="NCBI Taxonomy" id="2013562"/>
    <lineage>
        <taxon>Bacteria</taxon>
        <taxon>Pseudomonadati</taxon>
        <taxon>Pseudomonadota</taxon>
        <taxon>Alphaproteobacteria</taxon>
        <taxon>Acetobacterales</taxon>
        <taxon>Roseomonadaceae</taxon>
        <taxon>Siccirubricoccus</taxon>
    </lineage>
</organism>
<keyword evidence="4 10" id="KW-0489">Methyltransferase</keyword>
<dbReference type="CDD" id="cd03312">
    <property type="entry name" value="CIMS_N_terminal_like"/>
    <property type="match status" value="1"/>
</dbReference>
<evidence type="ECO:0000259" key="14">
    <source>
        <dbReference type="Pfam" id="PF01717"/>
    </source>
</evidence>
<dbReference type="GO" id="GO:0008270">
    <property type="term" value="F:zinc ion binding"/>
    <property type="evidence" value="ECO:0007669"/>
    <property type="project" value="InterPro"/>
</dbReference>
<dbReference type="InterPro" id="IPR002629">
    <property type="entry name" value="Met_Synth_C/arc"/>
</dbReference>
<dbReference type="HAMAP" id="MF_00172">
    <property type="entry name" value="Meth_synth"/>
    <property type="match status" value="1"/>
</dbReference>
<evidence type="ECO:0000256" key="3">
    <source>
        <dbReference type="ARBA" id="ARBA00009553"/>
    </source>
</evidence>